<name>A0A641ASA6_9ACTN</name>
<sequence length="363" mass="39043">MAPPKIGLPRTLGSARTNLSDKLRRKPIADLRGMPREVVEERASFTLYRYLPVAGIEPQGRPVLLVPPLAAPALAFDLRRGCSVVEYLVHQGRPVYLVDYGPVNFAHRGLGIEHWVDSVVPAAVEIVAAQPGVDRVHVMGWSLGGIFTAFTAAAHPELPLASVTAVASPFDLRQVPLLALARPIDRIAGPLVGPAYRAMGGVPAPLTRLGFQVSSLDKYLTKPLAMIAHADDRDFLAQLEGVDRFMASMYAYPGRTFGQLYHVVMRSNEFASGTMELAGRPVELAKIDVPVLVVAGTGDTLAPEAAVRHLLDLVTGSPQSRLVRAPGGHLGVLTGRAARRTTWPAMEVFFRQHDDGVRAADGG</sequence>
<organism evidence="2 3">
    <name type="scientific">Aeromicrobium fastidiosum</name>
    <dbReference type="NCBI Taxonomy" id="52699"/>
    <lineage>
        <taxon>Bacteria</taxon>
        <taxon>Bacillati</taxon>
        <taxon>Actinomycetota</taxon>
        <taxon>Actinomycetes</taxon>
        <taxon>Propionibacteriales</taxon>
        <taxon>Nocardioidaceae</taxon>
        <taxon>Aeromicrobium</taxon>
    </lineage>
</organism>
<keyword evidence="3" id="KW-1185">Reference proteome</keyword>
<comment type="caution">
    <text evidence="2">The sequence shown here is derived from an EMBL/GenBank/DDBJ whole genome shotgun (WGS) entry which is preliminary data.</text>
</comment>
<dbReference type="InterPro" id="IPR051321">
    <property type="entry name" value="PHA/PHB_synthase"/>
</dbReference>
<dbReference type="RefSeq" id="WP_129181711.1">
    <property type="nucleotide sequence ID" value="NZ_JAGIOG010000001.1"/>
</dbReference>
<dbReference type="OrthoDB" id="345573at2"/>
<dbReference type="PANTHER" id="PTHR36837:SF2">
    <property type="entry name" value="POLY(3-HYDROXYALKANOATE) POLYMERASE SUBUNIT PHAC"/>
    <property type="match status" value="1"/>
</dbReference>
<dbReference type="Proteomes" id="UP001515100">
    <property type="component" value="Unassembled WGS sequence"/>
</dbReference>
<dbReference type="Pfam" id="PF00561">
    <property type="entry name" value="Abhydrolase_1"/>
    <property type="match status" value="1"/>
</dbReference>
<dbReference type="InterPro" id="IPR029058">
    <property type="entry name" value="AB_hydrolase_fold"/>
</dbReference>
<gene>
    <name evidence="2" type="ORF">ESP62_006605</name>
</gene>
<keyword evidence="2" id="KW-0378">Hydrolase</keyword>
<proteinExistence type="predicted"/>
<dbReference type="AlphaFoldDB" id="A0A641ASA6"/>
<feature type="domain" description="AB hydrolase-1" evidence="1">
    <location>
        <begin position="65"/>
        <end position="334"/>
    </location>
</feature>
<dbReference type="PANTHER" id="PTHR36837">
    <property type="entry name" value="POLY(3-HYDROXYALKANOATE) POLYMERASE SUBUNIT PHAC"/>
    <property type="match status" value="1"/>
</dbReference>
<evidence type="ECO:0000259" key="1">
    <source>
        <dbReference type="Pfam" id="PF00561"/>
    </source>
</evidence>
<dbReference type="SUPFAM" id="SSF53474">
    <property type="entry name" value="alpha/beta-Hydrolases"/>
    <property type="match status" value="1"/>
</dbReference>
<accession>A0A641ASA6</accession>
<dbReference type="Gene3D" id="3.40.50.1820">
    <property type="entry name" value="alpha/beta hydrolase"/>
    <property type="match status" value="1"/>
</dbReference>
<dbReference type="GO" id="GO:0016787">
    <property type="term" value="F:hydrolase activity"/>
    <property type="evidence" value="ECO:0007669"/>
    <property type="project" value="UniProtKB-KW"/>
</dbReference>
<dbReference type="EMBL" id="SDPP02000001">
    <property type="protein sequence ID" value="KAA1380825.1"/>
    <property type="molecule type" value="Genomic_DNA"/>
</dbReference>
<protein>
    <submittedName>
        <fullName evidence="2">Alpha/beta fold hydrolase</fullName>
    </submittedName>
</protein>
<evidence type="ECO:0000313" key="3">
    <source>
        <dbReference type="Proteomes" id="UP001515100"/>
    </source>
</evidence>
<evidence type="ECO:0000313" key="2">
    <source>
        <dbReference type="EMBL" id="KAA1380825.1"/>
    </source>
</evidence>
<dbReference type="InterPro" id="IPR000073">
    <property type="entry name" value="AB_hydrolase_1"/>
</dbReference>
<reference evidence="2" key="1">
    <citation type="submission" date="2019-09" db="EMBL/GenBank/DDBJ databases">
        <authorList>
            <person name="Li J."/>
        </authorList>
    </citation>
    <scope>NUCLEOTIDE SEQUENCE [LARGE SCALE GENOMIC DNA]</scope>
    <source>
        <strain evidence="2">NRBC 14897</strain>
    </source>
</reference>